<reference evidence="2" key="1">
    <citation type="submission" date="2022-08" db="EMBL/GenBank/DDBJ databases">
        <title>Genome Sequence of the sulphate-reducing bacterium, Pseudodesulfovibrio portus JCM14722.</title>
        <authorList>
            <person name="Kondo R."/>
            <person name="Kataoka T."/>
        </authorList>
    </citation>
    <scope>NUCLEOTIDE SEQUENCE</scope>
    <source>
        <strain evidence="2">JCM 14722</strain>
    </source>
</reference>
<proteinExistence type="predicted"/>
<name>A0ABM8AR74_9BACT</name>
<dbReference type="Pfam" id="PF05494">
    <property type="entry name" value="MlaC"/>
    <property type="match status" value="1"/>
</dbReference>
<dbReference type="RefSeq" id="WP_264983968.1">
    <property type="nucleotide sequence ID" value="NZ_AP026708.1"/>
</dbReference>
<evidence type="ECO:0000313" key="2">
    <source>
        <dbReference type="EMBL" id="BDQ33917.1"/>
    </source>
</evidence>
<dbReference type="PANTHER" id="PTHR36573">
    <property type="entry name" value="INTERMEMBRANE PHOSPHOLIPID TRANSPORT SYSTEM BINDING PROTEIN MLAC"/>
    <property type="match status" value="1"/>
</dbReference>
<organism evidence="2 3">
    <name type="scientific">Pseudodesulfovibrio portus</name>
    <dbReference type="NCBI Taxonomy" id="231439"/>
    <lineage>
        <taxon>Bacteria</taxon>
        <taxon>Pseudomonadati</taxon>
        <taxon>Thermodesulfobacteriota</taxon>
        <taxon>Desulfovibrionia</taxon>
        <taxon>Desulfovibrionales</taxon>
        <taxon>Desulfovibrionaceae</taxon>
    </lineage>
</organism>
<dbReference type="PANTHER" id="PTHR36573:SF1">
    <property type="entry name" value="INTERMEMBRANE PHOSPHOLIPID TRANSPORT SYSTEM BINDING PROTEIN MLAC"/>
    <property type="match status" value="1"/>
</dbReference>
<dbReference type="PIRSF" id="PIRSF004649">
    <property type="entry name" value="MlaC"/>
    <property type="match status" value="1"/>
</dbReference>
<accession>A0ABM8AR74</accession>
<keyword evidence="1" id="KW-0732">Signal</keyword>
<feature type="chain" id="PRO_5046888841" evidence="1">
    <location>
        <begin position="26"/>
        <end position="211"/>
    </location>
</feature>
<dbReference type="EMBL" id="AP026708">
    <property type="protein sequence ID" value="BDQ33917.1"/>
    <property type="molecule type" value="Genomic_DNA"/>
</dbReference>
<dbReference type="InterPro" id="IPR042245">
    <property type="entry name" value="Tgt2/MlaC_sf"/>
</dbReference>
<sequence>MLVRRVLLSLLLVCIFSSAASPVLADQSPMERVQEGTEKLIAMLSDPDILSPENHEDAIARLRAVAEQYIDFGLVTKYAVGRPWLSMTPQMRTDLTEAFIKLLERSYLKRIPAYEGQEVLYKKEAVQDDKAKVLTEIIDKDKKIVVEFRLRIIQDKWMIYDIVAEGVSLVMNYRSQFSEVLSKGTPEDLLQLIRERIEIIDRQQQEEEQAS</sequence>
<dbReference type="Gene3D" id="3.10.450.710">
    <property type="entry name" value="Tgt2/MlaC"/>
    <property type="match status" value="1"/>
</dbReference>
<keyword evidence="3" id="KW-1185">Reference proteome</keyword>
<dbReference type="InterPro" id="IPR008869">
    <property type="entry name" value="MlaC/ttg2D"/>
</dbReference>
<dbReference type="Proteomes" id="UP001061361">
    <property type="component" value="Chromosome"/>
</dbReference>
<evidence type="ECO:0000313" key="3">
    <source>
        <dbReference type="Proteomes" id="UP001061361"/>
    </source>
</evidence>
<feature type="signal peptide" evidence="1">
    <location>
        <begin position="1"/>
        <end position="25"/>
    </location>
</feature>
<evidence type="ECO:0000256" key="1">
    <source>
        <dbReference type="SAM" id="SignalP"/>
    </source>
</evidence>
<gene>
    <name evidence="2" type="ORF">JCM14722_14590</name>
</gene>
<protein>
    <submittedName>
        <fullName evidence="2">Toluene tolerance protein</fullName>
    </submittedName>
</protein>